<sequence>MISNNALEHEHCHIHPNKCISWTAIFIGALIALGLGLLFGLLGAVIGLNSLKTVNSGSIVFSLGGMLGVIVCVIVATAISGYITGYLGRLHCSKHHHLGIVYGFITWVSSLILGAILLGILSQNVVAYSNIARTVVAIPVPITQITTPVGSTKISSSTENGEKVTVVEVNVTPADLASGAFLAFLLFFLGALFSCLGAHWGMHCNRNRCNRNNDK</sequence>
<feature type="transmembrane region" description="Helical" evidence="1">
    <location>
        <begin position="180"/>
        <end position="202"/>
    </location>
</feature>
<keyword evidence="1" id="KW-0472">Membrane</keyword>
<protein>
    <recommendedName>
        <fullName evidence="4">Transmembrane protein</fullName>
    </recommendedName>
</protein>
<keyword evidence="1" id="KW-0812">Transmembrane</keyword>
<proteinExistence type="predicted"/>
<comment type="caution">
    <text evidence="2">The sequence shown here is derived from an EMBL/GenBank/DDBJ whole genome shotgun (WGS) entry which is preliminary data.</text>
</comment>
<feature type="transmembrane region" description="Helical" evidence="1">
    <location>
        <begin position="20"/>
        <end position="47"/>
    </location>
</feature>
<dbReference type="EMBL" id="LNYV01000001">
    <property type="protein sequence ID" value="KTD60617.1"/>
    <property type="molecule type" value="Genomic_DNA"/>
</dbReference>
<feature type="transmembrane region" description="Helical" evidence="1">
    <location>
        <begin position="59"/>
        <end position="87"/>
    </location>
</feature>
<dbReference type="AlphaFoldDB" id="A0A0W0YUR8"/>
<dbReference type="Proteomes" id="UP000054621">
    <property type="component" value="Unassembled WGS sequence"/>
</dbReference>
<evidence type="ECO:0000313" key="3">
    <source>
        <dbReference type="Proteomes" id="UP000054621"/>
    </source>
</evidence>
<dbReference type="PATRIC" id="fig|28087.4.peg.79"/>
<evidence type="ECO:0000256" key="1">
    <source>
        <dbReference type="SAM" id="Phobius"/>
    </source>
</evidence>
<dbReference type="eggNOG" id="ENOG502ZBIP">
    <property type="taxonomic scope" value="Bacteria"/>
</dbReference>
<feature type="transmembrane region" description="Helical" evidence="1">
    <location>
        <begin position="99"/>
        <end position="121"/>
    </location>
</feature>
<evidence type="ECO:0000313" key="2">
    <source>
        <dbReference type="EMBL" id="KTD60617.1"/>
    </source>
</evidence>
<evidence type="ECO:0008006" key="4">
    <source>
        <dbReference type="Google" id="ProtNLM"/>
    </source>
</evidence>
<gene>
    <name evidence="2" type="ORF">Lsai_0075</name>
</gene>
<keyword evidence="1" id="KW-1133">Transmembrane helix</keyword>
<dbReference type="STRING" id="28087.Lsai_0075"/>
<organism evidence="2 3">
    <name type="scientific">Legionella sainthelensi</name>
    <dbReference type="NCBI Taxonomy" id="28087"/>
    <lineage>
        <taxon>Bacteria</taxon>
        <taxon>Pseudomonadati</taxon>
        <taxon>Pseudomonadota</taxon>
        <taxon>Gammaproteobacteria</taxon>
        <taxon>Legionellales</taxon>
        <taxon>Legionellaceae</taxon>
        <taxon>Legionella</taxon>
    </lineage>
</organism>
<name>A0A0W0YUR8_9GAMM</name>
<accession>A0A0W0YUR8</accession>
<reference evidence="2 3" key="1">
    <citation type="submission" date="2015-11" db="EMBL/GenBank/DDBJ databases">
        <title>Genomic analysis of 38 Legionella species identifies large and diverse effector repertoires.</title>
        <authorList>
            <person name="Burstein D."/>
            <person name="Amaro F."/>
            <person name="Zusman T."/>
            <person name="Lifshitz Z."/>
            <person name="Cohen O."/>
            <person name="Gilbert J.A."/>
            <person name="Pupko T."/>
            <person name="Shuman H.A."/>
            <person name="Segal G."/>
        </authorList>
    </citation>
    <scope>NUCLEOTIDE SEQUENCE [LARGE SCALE GENOMIC DNA]</scope>
    <source>
        <strain evidence="2 3">Mt.St.Helens-4</strain>
    </source>
</reference>
<dbReference type="RefSeq" id="WP_027271155.1">
    <property type="nucleotide sequence ID" value="NZ_CAAAJE010000014.1"/>
</dbReference>
<dbReference type="OrthoDB" id="5654176at2"/>